<organism evidence="1 2">
    <name type="scientific">Phyllobacterium phragmitis</name>
    <dbReference type="NCBI Taxonomy" id="2670329"/>
    <lineage>
        <taxon>Bacteria</taxon>
        <taxon>Pseudomonadati</taxon>
        <taxon>Pseudomonadota</taxon>
        <taxon>Alphaproteobacteria</taxon>
        <taxon>Hyphomicrobiales</taxon>
        <taxon>Phyllobacteriaceae</taxon>
        <taxon>Phyllobacterium</taxon>
    </lineage>
</organism>
<dbReference type="InterPro" id="IPR010732">
    <property type="entry name" value="T6SS_TssG-like"/>
</dbReference>
<evidence type="ECO:0000313" key="2">
    <source>
        <dbReference type="Proteomes" id="UP001628091"/>
    </source>
</evidence>
<accession>A0ABQ0H5V4</accession>
<comment type="caution">
    <text evidence="1">The sequence shown here is derived from an EMBL/GenBank/DDBJ whole genome shotgun (WGS) entry which is preliminary data.</text>
</comment>
<sequence>MTSVTDKRSSDKLISRLENDAGDFEPTTAFRIAQTACDMLEISTYTGISPAPLPLGRLERGKDGKARLKSALPNLLGPLGALPPSYNELAMREERNRAHGLIAFLDIFGARLTELFIETCEKYRLARLLRWRHGNARNSFLTALFSLTGFGTARLRETSGVDEALILRFSGFFASRTRNAASLAAILREFTGLPVKIELFRGRWLSVPPKEQTRIERNSYCRLGINAMAGAQIHDFSGGFRIVIGPLDYADYLTFSPGGRAARDVLLLTKLFVGSNFDFDIQVVLKKEHIPFCQLGGFGNAARLGWNSWARVAPAQRDSGDAIIGWSAAVMLPLAP</sequence>
<dbReference type="Proteomes" id="UP001628091">
    <property type="component" value="Unassembled WGS sequence"/>
</dbReference>
<keyword evidence="2" id="KW-1185">Reference proteome</keyword>
<dbReference type="PANTHER" id="PTHR35564:SF4">
    <property type="entry name" value="CYTOPLASMIC PROTEIN"/>
    <property type="match status" value="1"/>
</dbReference>
<proteinExistence type="predicted"/>
<dbReference type="EMBL" id="BAAFZP010000002">
    <property type="protein sequence ID" value="GAB1584261.1"/>
    <property type="molecule type" value="Genomic_DNA"/>
</dbReference>
<dbReference type="PANTHER" id="PTHR35564">
    <property type="match status" value="1"/>
</dbReference>
<dbReference type="Pfam" id="PF06996">
    <property type="entry name" value="T6SS_TssG"/>
    <property type="match status" value="1"/>
</dbReference>
<name>A0ABQ0H5V4_9HYPH</name>
<protein>
    <submittedName>
        <fullName evidence="1">Type VI secretion system baseplate subunit TssG</fullName>
    </submittedName>
</protein>
<reference evidence="1 2" key="1">
    <citation type="submission" date="2024-10" db="EMBL/GenBank/DDBJ databases">
        <title>Isolation, draft genome sequencing and identification of Phyllobacterium sp. NSA23, isolated from leaf soil.</title>
        <authorList>
            <person name="Akita H."/>
        </authorList>
    </citation>
    <scope>NUCLEOTIDE SEQUENCE [LARGE SCALE GENOMIC DNA]</scope>
    <source>
        <strain evidence="1 2">NSA23</strain>
    </source>
</reference>
<gene>
    <name evidence="1" type="primary">tssG</name>
    <name evidence="1" type="ORF">PPNSA23_42040</name>
</gene>
<evidence type="ECO:0000313" key="1">
    <source>
        <dbReference type="EMBL" id="GAB1584261.1"/>
    </source>
</evidence>
<dbReference type="NCBIfam" id="TIGR03347">
    <property type="entry name" value="VI_chp_1"/>
    <property type="match status" value="1"/>
</dbReference>